<dbReference type="AlphaFoldDB" id="A0A397GG69"/>
<accession>A0A397GG69</accession>
<protein>
    <submittedName>
        <fullName evidence="2">Uncharacterized protein</fullName>
    </submittedName>
</protein>
<dbReference type="OrthoDB" id="2444511at2759"/>
<organism evidence="2 3">
    <name type="scientific">Diversispora epigaea</name>
    <dbReference type="NCBI Taxonomy" id="1348612"/>
    <lineage>
        <taxon>Eukaryota</taxon>
        <taxon>Fungi</taxon>
        <taxon>Fungi incertae sedis</taxon>
        <taxon>Mucoromycota</taxon>
        <taxon>Glomeromycotina</taxon>
        <taxon>Glomeromycetes</taxon>
        <taxon>Diversisporales</taxon>
        <taxon>Diversisporaceae</taxon>
        <taxon>Diversispora</taxon>
    </lineage>
</organism>
<keyword evidence="3" id="KW-1185">Reference proteome</keyword>
<keyword evidence="1" id="KW-0175">Coiled coil</keyword>
<dbReference type="EMBL" id="PQFF01000440">
    <property type="protein sequence ID" value="RHZ49985.1"/>
    <property type="molecule type" value="Genomic_DNA"/>
</dbReference>
<dbReference type="Proteomes" id="UP000266861">
    <property type="component" value="Unassembled WGS sequence"/>
</dbReference>
<comment type="caution">
    <text evidence="2">The sequence shown here is derived from an EMBL/GenBank/DDBJ whole genome shotgun (WGS) entry which is preliminary data.</text>
</comment>
<name>A0A397GG69_9GLOM</name>
<sequence>MSQKRYTNENNNLSTKKPKKTEALQELLNIRPDLKGKEIYFFPTLDKYFKGIIIYNGKENKAHIYCTKNNQNFNTFFKWINHLKNQRLFKGKRSSLATIFLEPNPTCPLIASILSSTDYIPYWKKTYLINTIDILSYIQQKILPGEEFAGTSIQEISEGLEFKFSTKENQPEKKLLIFSRGGLHNYEVYVLNKIIQEIYLPFPSKETERTLDEIIKIIKFVFFANVCCGQNTSENISLSNEAYRQIDCTLIVKENYICENCLKLKKTLQQIQRRNLSGIIPTKINKAHIYCTKNNQNFNTFFKWINHLKNQRLFKGKRSSLATIFLEPNPTCPLIASILSSTDYIPYWKKTYLINTIDILSYIQQKILPGEEFAGTSIQEISEGLEFKFSTKENQPEKKLLIFSRGGLHNYEVYVLNKIIQEIYLPFPSKETERTLDEIIKIIKFVFFANVCCGQNTSENISLSNEAYRQIDCTLIVKENYICENCLKLKKTLQQIQRRNLSGIIPTKIVYASKEILIEKINLQRKTIKKQNELISNLKDLLNKKIEKEENNVSNEIANIAHVVSEKVKNNDIDISNFHPIFQELIRIQSGKSKGTRYHPM</sequence>
<evidence type="ECO:0000256" key="1">
    <source>
        <dbReference type="SAM" id="Coils"/>
    </source>
</evidence>
<feature type="coiled-coil region" evidence="1">
    <location>
        <begin position="528"/>
        <end position="559"/>
    </location>
</feature>
<gene>
    <name evidence="2" type="ORF">Glove_508g41</name>
</gene>
<reference evidence="2 3" key="1">
    <citation type="submission" date="2018-08" db="EMBL/GenBank/DDBJ databases">
        <title>Genome and evolution of the arbuscular mycorrhizal fungus Diversispora epigaea (formerly Glomus versiforme) and its bacterial endosymbionts.</title>
        <authorList>
            <person name="Sun X."/>
            <person name="Fei Z."/>
            <person name="Harrison M."/>
        </authorList>
    </citation>
    <scope>NUCLEOTIDE SEQUENCE [LARGE SCALE GENOMIC DNA]</scope>
    <source>
        <strain evidence="2 3">IT104</strain>
    </source>
</reference>
<proteinExistence type="predicted"/>
<evidence type="ECO:0000313" key="2">
    <source>
        <dbReference type="EMBL" id="RHZ49985.1"/>
    </source>
</evidence>
<evidence type="ECO:0000313" key="3">
    <source>
        <dbReference type="Proteomes" id="UP000266861"/>
    </source>
</evidence>